<reference evidence="3" key="1">
    <citation type="submission" date="2022-08" db="EMBL/GenBank/DDBJ databases">
        <authorList>
            <person name="Deng Y."/>
            <person name="Han X.-F."/>
            <person name="Zhang Y.-Q."/>
        </authorList>
    </citation>
    <scope>NUCLEOTIDE SEQUENCE</scope>
    <source>
        <strain evidence="3">CPCC 203386</strain>
    </source>
</reference>
<dbReference type="CDD" id="cd00085">
    <property type="entry name" value="HNHc"/>
    <property type="match status" value="1"/>
</dbReference>
<dbReference type="InterPro" id="IPR003615">
    <property type="entry name" value="HNH_nuc"/>
</dbReference>
<gene>
    <name evidence="3" type="ORF">N1032_09300</name>
</gene>
<evidence type="ECO:0000313" key="3">
    <source>
        <dbReference type="EMBL" id="MCS5733931.1"/>
    </source>
</evidence>
<evidence type="ECO:0000256" key="1">
    <source>
        <dbReference type="SAM" id="MobiDB-lite"/>
    </source>
</evidence>
<dbReference type="RefSeq" id="WP_259538784.1">
    <property type="nucleotide sequence ID" value="NZ_JANLCJ010000003.1"/>
</dbReference>
<dbReference type="Gene3D" id="1.10.30.50">
    <property type="match status" value="1"/>
</dbReference>
<proteinExistence type="predicted"/>
<feature type="compositionally biased region" description="Polar residues" evidence="1">
    <location>
        <begin position="389"/>
        <end position="413"/>
    </location>
</feature>
<keyword evidence="4" id="KW-1185">Reference proteome</keyword>
<dbReference type="Pfam" id="PF02720">
    <property type="entry name" value="DUF222"/>
    <property type="match status" value="1"/>
</dbReference>
<accession>A0ABT2H204</accession>
<dbReference type="InterPro" id="IPR003870">
    <property type="entry name" value="DUF222"/>
</dbReference>
<comment type="caution">
    <text evidence="3">The sequence shown here is derived from an EMBL/GenBank/DDBJ whole genome shotgun (WGS) entry which is preliminary data.</text>
</comment>
<dbReference type="GO" id="GO:0004519">
    <property type="term" value="F:endonuclease activity"/>
    <property type="evidence" value="ECO:0007669"/>
    <property type="project" value="UniProtKB-KW"/>
</dbReference>
<sequence length="435" mass="47050">MNELADRLDSILAELAEVESSIAALAGRRAVLLAEATTVRLAQSRRDQHELAMRSLAAEIGCALHLPGSTATRLLNDAETLTRSLPTTLAALTAGSISYRHAEVLLANARSLPHDARAPFEQALLATAQTETAARLDRVARRERERLHPESIEVRTSTALTERHVTVTPDADGMAWVSGYLPAVAAVAIDERLTRIARAARSRESELSVAQLRADALASLLLGDGRASDEADSSDMTDLSVDSALLHIVPTVVLTVPALSLLGHDAGNADLHGYGPIDIDTARRLAARAPSFIRILTHPDTGETLSVGRERYSPPSDLRLALLLEDETCRFPTCNRRAEACELDHTLGWSRGGATEKVNLHHLCVQHHHVKHDSTGWSVRANHDRTLEWTSPTGRRYSTTPNGRASGGTNSTGPRRPVFTAEPDRDPVHPTRVGA</sequence>
<dbReference type="SMART" id="SM00507">
    <property type="entry name" value="HNHc"/>
    <property type="match status" value="1"/>
</dbReference>
<evidence type="ECO:0000313" key="4">
    <source>
        <dbReference type="Proteomes" id="UP001165586"/>
    </source>
</evidence>
<keyword evidence="3" id="KW-0540">Nuclease</keyword>
<keyword evidence="3" id="KW-0378">Hydrolase</keyword>
<feature type="domain" description="HNH nuclease" evidence="2">
    <location>
        <begin position="317"/>
        <end position="369"/>
    </location>
</feature>
<protein>
    <submittedName>
        <fullName evidence="3">HNH endonuclease</fullName>
    </submittedName>
</protein>
<feature type="region of interest" description="Disordered" evidence="1">
    <location>
        <begin position="389"/>
        <end position="435"/>
    </location>
</feature>
<organism evidence="3 4">
    <name type="scientific">Herbiconiux daphne</name>
    <dbReference type="NCBI Taxonomy" id="2970914"/>
    <lineage>
        <taxon>Bacteria</taxon>
        <taxon>Bacillati</taxon>
        <taxon>Actinomycetota</taxon>
        <taxon>Actinomycetes</taxon>
        <taxon>Micrococcales</taxon>
        <taxon>Microbacteriaceae</taxon>
        <taxon>Herbiconiux</taxon>
    </lineage>
</organism>
<evidence type="ECO:0000259" key="2">
    <source>
        <dbReference type="SMART" id="SM00507"/>
    </source>
</evidence>
<dbReference type="Proteomes" id="UP001165586">
    <property type="component" value="Unassembled WGS sequence"/>
</dbReference>
<dbReference type="EMBL" id="JANLCJ010000003">
    <property type="protein sequence ID" value="MCS5733931.1"/>
    <property type="molecule type" value="Genomic_DNA"/>
</dbReference>
<keyword evidence="3" id="KW-0255">Endonuclease</keyword>
<name>A0ABT2H204_9MICO</name>